<dbReference type="OrthoDB" id="1882547at2759"/>
<evidence type="ECO:0000256" key="1">
    <source>
        <dbReference type="SAM" id="MobiDB-lite"/>
    </source>
</evidence>
<name>A0A2Z6MK33_TRISU</name>
<feature type="region of interest" description="Disordered" evidence="1">
    <location>
        <begin position="97"/>
        <end position="173"/>
    </location>
</feature>
<gene>
    <name evidence="2" type="ORF">TSUD_311440</name>
</gene>
<dbReference type="EMBL" id="DF973420">
    <property type="protein sequence ID" value="GAU30193.1"/>
    <property type="molecule type" value="Genomic_DNA"/>
</dbReference>
<evidence type="ECO:0008006" key="4">
    <source>
        <dbReference type="Google" id="ProtNLM"/>
    </source>
</evidence>
<dbReference type="AlphaFoldDB" id="A0A2Z6MK33"/>
<accession>A0A2Z6MK33</accession>
<protein>
    <recommendedName>
        <fullName evidence="4">O-fucosyltransferase family protein</fullName>
    </recommendedName>
</protein>
<organism evidence="2 3">
    <name type="scientific">Trifolium subterraneum</name>
    <name type="common">Subterranean clover</name>
    <dbReference type="NCBI Taxonomy" id="3900"/>
    <lineage>
        <taxon>Eukaryota</taxon>
        <taxon>Viridiplantae</taxon>
        <taxon>Streptophyta</taxon>
        <taxon>Embryophyta</taxon>
        <taxon>Tracheophyta</taxon>
        <taxon>Spermatophyta</taxon>
        <taxon>Magnoliopsida</taxon>
        <taxon>eudicotyledons</taxon>
        <taxon>Gunneridae</taxon>
        <taxon>Pentapetalae</taxon>
        <taxon>rosids</taxon>
        <taxon>fabids</taxon>
        <taxon>Fabales</taxon>
        <taxon>Fabaceae</taxon>
        <taxon>Papilionoideae</taxon>
        <taxon>50 kb inversion clade</taxon>
        <taxon>NPAAA clade</taxon>
        <taxon>Hologalegina</taxon>
        <taxon>IRL clade</taxon>
        <taxon>Trifolieae</taxon>
        <taxon>Trifolium</taxon>
    </lineage>
</organism>
<dbReference type="Proteomes" id="UP000242715">
    <property type="component" value="Unassembled WGS sequence"/>
</dbReference>
<dbReference type="PANTHER" id="PTHR31818">
    <property type="entry name" value="O-FUCOSYLTRANSFERASE 16"/>
    <property type="match status" value="1"/>
</dbReference>
<evidence type="ECO:0000313" key="3">
    <source>
        <dbReference type="Proteomes" id="UP000242715"/>
    </source>
</evidence>
<keyword evidence="3" id="KW-1185">Reference proteome</keyword>
<evidence type="ECO:0000313" key="2">
    <source>
        <dbReference type="EMBL" id="GAU30193.1"/>
    </source>
</evidence>
<sequence length="173" mass="19294">MNNLRYIDMQKSNPDRARRQGRCLLTPEEVGLMLRALGYGSDVHIYVASGEEELEPFSSRMAALDFIVCDESNVFATNNNGNVAKILAGQRRYFGHKPTIRPSSRKASLGEPKEVRPSRGEFHENPSTCICEDSVAKAAKNSDPRKFSKDDGIKKDVANDEVDVDDNDNDNDD</sequence>
<feature type="compositionally biased region" description="Acidic residues" evidence="1">
    <location>
        <begin position="159"/>
        <end position="173"/>
    </location>
</feature>
<dbReference type="PANTHER" id="PTHR31818:SF1">
    <property type="entry name" value="O-FUCOSYLTRANSFERASE 16"/>
    <property type="match status" value="1"/>
</dbReference>
<feature type="compositionally biased region" description="Basic and acidic residues" evidence="1">
    <location>
        <begin position="140"/>
        <end position="158"/>
    </location>
</feature>
<feature type="compositionally biased region" description="Basic and acidic residues" evidence="1">
    <location>
        <begin position="111"/>
        <end position="124"/>
    </location>
</feature>
<reference evidence="3" key="1">
    <citation type="journal article" date="2017" name="Front. Plant Sci.">
        <title>Climate Clever Clovers: New Paradigm to Reduce the Environmental Footprint of Ruminants by Breeding Low Methanogenic Forages Utilizing Haplotype Variation.</title>
        <authorList>
            <person name="Kaur P."/>
            <person name="Appels R."/>
            <person name="Bayer P.E."/>
            <person name="Keeble-Gagnere G."/>
            <person name="Wang J."/>
            <person name="Hirakawa H."/>
            <person name="Shirasawa K."/>
            <person name="Vercoe P."/>
            <person name="Stefanova K."/>
            <person name="Durmic Z."/>
            <person name="Nichols P."/>
            <person name="Revell C."/>
            <person name="Isobe S.N."/>
            <person name="Edwards D."/>
            <person name="Erskine W."/>
        </authorList>
    </citation>
    <scope>NUCLEOTIDE SEQUENCE [LARGE SCALE GENOMIC DNA]</scope>
    <source>
        <strain evidence="3">cv. Daliak</strain>
    </source>
</reference>
<proteinExistence type="predicted"/>